<keyword evidence="1" id="KW-1133">Transmembrane helix</keyword>
<protein>
    <submittedName>
        <fullName evidence="2">Uncharacterized protein</fullName>
    </submittedName>
</protein>
<reference evidence="2 3" key="1">
    <citation type="journal article" date="2015" name="Nature">
        <title>rRNA introns, odd ribosomes, and small enigmatic genomes across a large radiation of phyla.</title>
        <authorList>
            <person name="Brown C.T."/>
            <person name="Hug L.A."/>
            <person name="Thomas B.C."/>
            <person name="Sharon I."/>
            <person name="Castelle C.J."/>
            <person name="Singh A."/>
            <person name="Wilkins M.J."/>
            <person name="Williams K.H."/>
            <person name="Banfield J.F."/>
        </authorList>
    </citation>
    <scope>NUCLEOTIDE SEQUENCE [LARGE SCALE GENOMIC DNA]</scope>
</reference>
<evidence type="ECO:0000313" key="3">
    <source>
        <dbReference type="Proteomes" id="UP000034224"/>
    </source>
</evidence>
<name>A0A0G1W8V6_9BACT</name>
<sequence length="234" mass="26990">MSDPKKRANTGVTIFLFLFASVLIFLAFKQQFESQEKEAELTQRISQSVTEQVVNRVEQTLSKPSEFPDFDSLSRLEKLVVVSDFESWTPGANTQDEKIRKVIILDRGDLAKAYIYVRASLDSKALTRWESIYVKLDNSGGHLFRKESLPIPKGDKTELLYTLDNIPYLQSVPYSELRVPLHVDWFQFFRNKAEVELLTFVSSLRPALIEEISLYYECIEASECLLTLKNMGFR</sequence>
<gene>
    <name evidence="2" type="ORF">UY55_C0002G0211</name>
</gene>
<organism evidence="2 3">
    <name type="scientific">Candidatus Jorgensenbacteria bacterium GW2011_GWB1_50_10</name>
    <dbReference type="NCBI Taxonomy" id="1618665"/>
    <lineage>
        <taxon>Bacteria</taxon>
        <taxon>Candidatus Joergenseniibacteriota</taxon>
    </lineage>
</organism>
<dbReference type="STRING" id="1618665.UY55_C0002G0211"/>
<evidence type="ECO:0000313" key="2">
    <source>
        <dbReference type="EMBL" id="KKW15153.1"/>
    </source>
</evidence>
<keyword evidence="1" id="KW-0472">Membrane</keyword>
<feature type="transmembrane region" description="Helical" evidence="1">
    <location>
        <begin position="12"/>
        <end position="28"/>
    </location>
</feature>
<keyword evidence="1" id="KW-0812">Transmembrane</keyword>
<evidence type="ECO:0000256" key="1">
    <source>
        <dbReference type="SAM" id="Phobius"/>
    </source>
</evidence>
<dbReference type="Proteomes" id="UP000034224">
    <property type="component" value="Unassembled WGS sequence"/>
</dbReference>
<comment type="caution">
    <text evidence="2">The sequence shown here is derived from an EMBL/GenBank/DDBJ whole genome shotgun (WGS) entry which is preliminary data.</text>
</comment>
<proteinExistence type="predicted"/>
<accession>A0A0G1W8V6</accession>
<dbReference type="AlphaFoldDB" id="A0A0G1W8V6"/>
<dbReference type="EMBL" id="LCQK01000002">
    <property type="protein sequence ID" value="KKW15153.1"/>
    <property type="molecule type" value="Genomic_DNA"/>
</dbReference>